<dbReference type="KEGG" id="mgg:MPLG2_2232"/>
<feature type="transmembrane region" description="Helical" evidence="1">
    <location>
        <begin position="52"/>
        <end position="74"/>
    </location>
</feature>
<evidence type="ECO:0000256" key="1">
    <source>
        <dbReference type="SAM" id="Phobius"/>
    </source>
</evidence>
<dbReference type="RefSeq" id="WP_105186028.1">
    <property type="nucleotide sequence ID" value="NZ_BAAAGO010000004.1"/>
</dbReference>
<dbReference type="EMBL" id="LT985188">
    <property type="protein sequence ID" value="SPD87262.1"/>
    <property type="molecule type" value="Genomic_DNA"/>
</dbReference>
<protein>
    <submittedName>
        <fullName evidence="2">Uncharacterized protein</fullName>
    </submittedName>
</protein>
<keyword evidence="1" id="KW-0472">Membrane</keyword>
<name>A0A2N9JI69_9ACTN</name>
<keyword evidence="3" id="KW-1185">Reference proteome</keyword>
<evidence type="ECO:0000313" key="3">
    <source>
        <dbReference type="Proteomes" id="UP000238164"/>
    </source>
</evidence>
<accession>A0A2N9JI69</accession>
<dbReference type="Proteomes" id="UP000238164">
    <property type="component" value="Chromosome 1"/>
</dbReference>
<organism evidence="2 3">
    <name type="scientific">Micropruina glycogenica</name>
    <dbReference type="NCBI Taxonomy" id="75385"/>
    <lineage>
        <taxon>Bacteria</taxon>
        <taxon>Bacillati</taxon>
        <taxon>Actinomycetota</taxon>
        <taxon>Actinomycetes</taxon>
        <taxon>Propionibacteriales</taxon>
        <taxon>Nocardioidaceae</taxon>
        <taxon>Micropruina</taxon>
    </lineage>
</organism>
<feature type="transmembrane region" description="Helical" evidence="1">
    <location>
        <begin position="12"/>
        <end position="31"/>
    </location>
</feature>
<gene>
    <name evidence="2" type="ORF">MPLG2_2232</name>
</gene>
<dbReference type="AlphaFoldDB" id="A0A2N9JI69"/>
<keyword evidence="1" id="KW-0812">Transmembrane</keyword>
<evidence type="ECO:0000313" key="2">
    <source>
        <dbReference type="EMBL" id="SPD87262.1"/>
    </source>
</evidence>
<proteinExistence type="predicted"/>
<keyword evidence="1" id="KW-1133">Transmembrane helix</keyword>
<sequence>MWLSALNGFWQVLLAGLLLGSGLPILFALGVKSIAWAHGDLPDRAANPAGKLVAGALFAVVLLAVLLGLSYIVAHGFGYTLVWNGMLPSFTHK</sequence>
<reference evidence="2 3" key="1">
    <citation type="submission" date="2018-02" db="EMBL/GenBank/DDBJ databases">
        <authorList>
            <person name="Cohen D.B."/>
            <person name="Kent A.D."/>
        </authorList>
    </citation>
    <scope>NUCLEOTIDE SEQUENCE [LARGE SCALE GENOMIC DNA]</scope>
    <source>
        <strain evidence="2">1</strain>
    </source>
</reference>